<feature type="transmembrane region" description="Helical" evidence="1">
    <location>
        <begin position="23"/>
        <end position="40"/>
    </location>
</feature>
<gene>
    <name evidence="2" type="ORF">D7322_05650</name>
</gene>
<evidence type="ECO:0008006" key="4">
    <source>
        <dbReference type="Google" id="ProtNLM"/>
    </source>
</evidence>
<organism evidence="2 3">
    <name type="scientific">Sphingobacterium puteale</name>
    <dbReference type="NCBI Taxonomy" id="2420510"/>
    <lineage>
        <taxon>Bacteria</taxon>
        <taxon>Pseudomonadati</taxon>
        <taxon>Bacteroidota</taxon>
        <taxon>Sphingobacteriia</taxon>
        <taxon>Sphingobacteriales</taxon>
        <taxon>Sphingobacteriaceae</taxon>
        <taxon>Sphingobacterium</taxon>
    </lineage>
</organism>
<dbReference type="InterPro" id="IPR029087">
    <property type="entry name" value="Imm17"/>
</dbReference>
<dbReference type="RefSeq" id="WP_121122082.1">
    <property type="nucleotide sequence ID" value="NZ_RBWS01000004.1"/>
</dbReference>
<reference evidence="2 3" key="1">
    <citation type="submission" date="2018-10" db="EMBL/GenBank/DDBJ databases">
        <title>Sphingobacterium sp. M05W1-28.</title>
        <authorList>
            <person name="Cai H."/>
        </authorList>
    </citation>
    <scope>NUCLEOTIDE SEQUENCE [LARGE SCALE GENOMIC DNA]</scope>
    <source>
        <strain evidence="2 3">M05W1-28</strain>
    </source>
</reference>
<evidence type="ECO:0000313" key="2">
    <source>
        <dbReference type="EMBL" id="RKO72912.1"/>
    </source>
</evidence>
<accession>A0A420W2V8</accession>
<dbReference type="Proteomes" id="UP000282423">
    <property type="component" value="Unassembled WGS sequence"/>
</dbReference>
<dbReference type="EMBL" id="RBWS01000004">
    <property type="protein sequence ID" value="RKO72912.1"/>
    <property type="molecule type" value="Genomic_DNA"/>
</dbReference>
<name>A0A420W2V8_9SPHI</name>
<proteinExistence type="predicted"/>
<keyword evidence="3" id="KW-1185">Reference proteome</keyword>
<dbReference type="Pfam" id="PF15562">
    <property type="entry name" value="Imm17"/>
    <property type="match status" value="1"/>
</dbReference>
<keyword evidence="1" id="KW-0472">Membrane</keyword>
<sequence>MEQTTDKNYIDQLAGYFQQNPNSYGWILFVVGIILLYGSIRRWSWLFEGGEGLFNIAWIEETFGCRTALILFILLSLVFIGAGITWVFLYK</sequence>
<comment type="caution">
    <text evidence="2">The sequence shown here is derived from an EMBL/GenBank/DDBJ whole genome shotgun (WGS) entry which is preliminary data.</text>
</comment>
<evidence type="ECO:0000313" key="3">
    <source>
        <dbReference type="Proteomes" id="UP000282423"/>
    </source>
</evidence>
<keyword evidence="1" id="KW-1133">Transmembrane helix</keyword>
<protein>
    <recommendedName>
        <fullName evidence="4">Immunity protein 17</fullName>
    </recommendedName>
</protein>
<dbReference type="AlphaFoldDB" id="A0A420W2V8"/>
<keyword evidence="1" id="KW-0812">Transmembrane</keyword>
<feature type="transmembrane region" description="Helical" evidence="1">
    <location>
        <begin position="68"/>
        <end position="89"/>
    </location>
</feature>
<evidence type="ECO:0000256" key="1">
    <source>
        <dbReference type="SAM" id="Phobius"/>
    </source>
</evidence>